<dbReference type="InterPro" id="IPR020904">
    <property type="entry name" value="Sc_DH/Rdtase_CS"/>
</dbReference>
<dbReference type="Pfam" id="PF00106">
    <property type="entry name" value="adh_short"/>
    <property type="match status" value="1"/>
</dbReference>
<dbReference type="PANTHER" id="PTHR43550">
    <property type="entry name" value="3-KETODIHYDROSPHINGOSINE REDUCTASE"/>
    <property type="match status" value="1"/>
</dbReference>
<dbReference type="OrthoDB" id="47007at2759"/>
<dbReference type="EMBL" id="SNRW01010781">
    <property type="protein sequence ID" value="KAA6376072.1"/>
    <property type="molecule type" value="Genomic_DNA"/>
</dbReference>
<dbReference type="GO" id="GO:0030148">
    <property type="term" value="P:sphingolipid biosynthetic process"/>
    <property type="evidence" value="ECO:0007669"/>
    <property type="project" value="TreeGrafter"/>
</dbReference>
<dbReference type="GO" id="GO:0006666">
    <property type="term" value="P:3-keto-sphinganine metabolic process"/>
    <property type="evidence" value="ECO:0007669"/>
    <property type="project" value="TreeGrafter"/>
</dbReference>
<gene>
    <name evidence="1" type="ORF">EZS28_028399</name>
</gene>
<dbReference type="InterPro" id="IPR002347">
    <property type="entry name" value="SDR_fam"/>
</dbReference>
<sequence length="264" mass="29091">AFAKKVAALGFNLAILGQNEERLNKTALTLHEINSQVRVITIKADLSGDPEKVTQEVIQQLEGLDISILYFNAGFGAYELAASPTENTLRQFRSNIVTHQYLFQALYPKLVKRKLNGIRRGAVLFTSSVGAYFGAPGAIVYSATKAYLGHLGECLATEAEYYGIDVLSLYPAGVNSGFAERIKNVKFPKAVEKYGQKPDNVADLALRGLGRVTRVDSGFQAIIIRIVTKLIDANVMIKLLQKVMPGFLRDMNLLPIRQTENIIE</sequence>
<comment type="caution">
    <text evidence="1">The sequence shown here is derived from an EMBL/GenBank/DDBJ whole genome shotgun (WGS) entry which is preliminary data.</text>
</comment>
<organism evidence="1 2">
    <name type="scientific">Streblomastix strix</name>
    <dbReference type="NCBI Taxonomy" id="222440"/>
    <lineage>
        <taxon>Eukaryota</taxon>
        <taxon>Metamonada</taxon>
        <taxon>Preaxostyla</taxon>
        <taxon>Oxymonadida</taxon>
        <taxon>Streblomastigidae</taxon>
        <taxon>Streblomastix</taxon>
    </lineage>
</organism>
<evidence type="ECO:0000313" key="2">
    <source>
        <dbReference type="Proteomes" id="UP000324800"/>
    </source>
</evidence>
<reference evidence="1 2" key="1">
    <citation type="submission" date="2019-03" db="EMBL/GenBank/DDBJ databases">
        <title>Single cell metagenomics reveals metabolic interactions within the superorganism composed of flagellate Streblomastix strix and complex community of Bacteroidetes bacteria on its surface.</title>
        <authorList>
            <person name="Treitli S.C."/>
            <person name="Kolisko M."/>
            <person name="Husnik F."/>
            <person name="Keeling P."/>
            <person name="Hampl V."/>
        </authorList>
    </citation>
    <scope>NUCLEOTIDE SEQUENCE [LARGE SCALE GENOMIC DNA]</scope>
    <source>
        <strain evidence="1">ST1C</strain>
    </source>
</reference>
<dbReference type="Proteomes" id="UP000324800">
    <property type="component" value="Unassembled WGS sequence"/>
</dbReference>
<dbReference type="GO" id="GO:0005789">
    <property type="term" value="C:endoplasmic reticulum membrane"/>
    <property type="evidence" value="ECO:0007669"/>
    <property type="project" value="TreeGrafter"/>
</dbReference>
<dbReference type="SUPFAM" id="SSF51735">
    <property type="entry name" value="NAD(P)-binding Rossmann-fold domains"/>
    <property type="match status" value="1"/>
</dbReference>
<dbReference type="GO" id="GO:0047560">
    <property type="term" value="F:3-dehydrosphinganine reductase activity"/>
    <property type="evidence" value="ECO:0007669"/>
    <property type="project" value="TreeGrafter"/>
</dbReference>
<accession>A0A5J4V0Z7</accession>
<protein>
    <submittedName>
        <fullName evidence="1">Putative 17 beta-hydroxysteroid dehydrogenase type 3</fullName>
    </submittedName>
</protein>
<dbReference type="AlphaFoldDB" id="A0A5J4V0Z7"/>
<name>A0A5J4V0Z7_9EUKA</name>
<feature type="non-terminal residue" evidence="1">
    <location>
        <position position="1"/>
    </location>
</feature>
<dbReference type="PROSITE" id="PS00061">
    <property type="entry name" value="ADH_SHORT"/>
    <property type="match status" value="1"/>
</dbReference>
<dbReference type="PANTHER" id="PTHR43550:SF3">
    <property type="entry name" value="3-KETODIHYDROSPHINGOSINE REDUCTASE"/>
    <property type="match status" value="1"/>
</dbReference>
<dbReference type="Gene3D" id="3.40.50.720">
    <property type="entry name" value="NAD(P)-binding Rossmann-like Domain"/>
    <property type="match status" value="1"/>
</dbReference>
<dbReference type="InterPro" id="IPR036291">
    <property type="entry name" value="NAD(P)-bd_dom_sf"/>
</dbReference>
<proteinExistence type="predicted"/>
<evidence type="ECO:0000313" key="1">
    <source>
        <dbReference type="EMBL" id="KAA6376072.1"/>
    </source>
</evidence>